<dbReference type="EMBL" id="VWMK01000046">
    <property type="protein sequence ID" value="KAA3756578.1"/>
    <property type="molecule type" value="Genomic_DNA"/>
</dbReference>
<reference evidence="2 3" key="1">
    <citation type="journal article" date="2019" name="Nat. Med.">
        <title>A library of human gut bacterial isolates paired with longitudinal multiomics data enables mechanistic microbiome research.</title>
        <authorList>
            <person name="Poyet M."/>
            <person name="Groussin M."/>
            <person name="Gibbons S.M."/>
            <person name="Avila-Pacheco J."/>
            <person name="Jiang X."/>
            <person name="Kearney S.M."/>
            <person name="Perrotta A.R."/>
            <person name="Berdy B."/>
            <person name="Zhao S."/>
            <person name="Lieberman T.D."/>
            <person name="Swanson P.K."/>
            <person name="Smith M."/>
            <person name="Roesemann S."/>
            <person name="Alexander J.E."/>
            <person name="Rich S.A."/>
            <person name="Livny J."/>
            <person name="Vlamakis H."/>
            <person name="Clish C."/>
            <person name="Bullock K."/>
            <person name="Deik A."/>
            <person name="Scott J."/>
            <person name="Pierce K.A."/>
            <person name="Xavier R.J."/>
            <person name="Alm E.J."/>
        </authorList>
    </citation>
    <scope>NUCLEOTIDE SEQUENCE [LARGE SCALE GENOMIC DNA]</scope>
    <source>
        <strain evidence="2 3">BIOML-A10</strain>
    </source>
</reference>
<protein>
    <submittedName>
        <fullName evidence="2">Uncharacterized protein</fullName>
    </submittedName>
</protein>
<gene>
    <name evidence="2" type="ORF">F3F73_23405</name>
</gene>
<feature type="chain" id="PRO_5029765604" evidence="1">
    <location>
        <begin position="25"/>
        <end position="145"/>
    </location>
</feature>
<dbReference type="GeneID" id="93114555"/>
<dbReference type="RefSeq" id="WP_005934644.1">
    <property type="nucleotide sequence ID" value="NZ_CABKSE010000005.1"/>
</dbReference>
<evidence type="ECO:0000256" key="1">
    <source>
        <dbReference type="SAM" id="SignalP"/>
    </source>
</evidence>
<feature type="signal peptide" evidence="1">
    <location>
        <begin position="1"/>
        <end position="24"/>
    </location>
</feature>
<name>A0A7J4XBZ2_9BACE</name>
<keyword evidence="1" id="KW-0732">Signal</keyword>
<accession>A0A7J4XBZ2</accession>
<dbReference type="Proteomes" id="UP000422221">
    <property type="component" value="Unassembled WGS sequence"/>
</dbReference>
<evidence type="ECO:0000313" key="3">
    <source>
        <dbReference type="Proteomes" id="UP000422221"/>
    </source>
</evidence>
<organism evidence="2 3">
    <name type="scientific">Bacteroides salyersiae</name>
    <dbReference type="NCBI Taxonomy" id="291644"/>
    <lineage>
        <taxon>Bacteria</taxon>
        <taxon>Pseudomonadati</taxon>
        <taxon>Bacteroidota</taxon>
        <taxon>Bacteroidia</taxon>
        <taxon>Bacteroidales</taxon>
        <taxon>Bacteroidaceae</taxon>
        <taxon>Bacteroides</taxon>
    </lineage>
</organism>
<sequence length="145" mass="16387">MKTSVKFILTFVLLMLSFSMSGNALNCTKGFSASTCCISESSSTNRTKTSLNGDISYHNHLQALSVSDVELGNKPISELYSSSHNQRLRRGIEVVDFLRDILQKLCLRENLLFLDKSKSFHSDKDPIYAQSSCEYHIFALRRILI</sequence>
<evidence type="ECO:0000313" key="2">
    <source>
        <dbReference type="EMBL" id="KAA3756578.1"/>
    </source>
</evidence>
<dbReference type="AlphaFoldDB" id="A0A7J4XBZ2"/>
<comment type="caution">
    <text evidence="2">The sequence shown here is derived from an EMBL/GenBank/DDBJ whole genome shotgun (WGS) entry which is preliminary data.</text>
</comment>
<proteinExistence type="predicted"/>